<dbReference type="Proteomes" id="UP000037069">
    <property type="component" value="Unassembled WGS sequence"/>
</dbReference>
<dbReference type="SUPFAM" id="SSF52058">
    <property type="entry name" value="L domain-like"/>
    <property type="match status" value="1"/>
</dbReference>
<dbReference type="InterPro" id="IPR032675">
    <property type="entry name" value="LRR_dom_sf"/>
</dbReference>
<reference evidence="2 3" key="1">
    <citation type="journal article" date="2015" name="Nat. Commun.">
        <title>Lucilia cuprina genome unlocks parasitic fly biology to underpin future interventions.</title>
        <authorList>
            <person name="Anstead C.A."/>
            <person name="Korhonen P.K."/>
            <person name="Young N.D."/>
            <person name="Hall R.S."/>
            <person name="Jex A.R."/>
            <person name="Murali S.C."/>
            <person name="Hughes D.S."/>
            <person name="Lee S.F."/>
            <person name="Perry T."/>
            <person name="Stroehlein A.J."/>
            <person name="Ansell B.R."/>
            <person name="Breugelmans B."/>
            <person name="Hofmann A."/>
            <person name="Qu J."/>
            <person name="Dugan S."/>
            <person name="Lee S.L."/>
            <person name="Chao H."/>
            <person name="Dinh H."/>
            <person name="Han Y."/>
            <person name="Doddapaneni H.V."/>
            <person name="Worley K.C."/>
            <person name="Muzny D.M."/>
            <person name="Ioannidis P."/>
            <person name="Waterhouse R.M."/>
            <person name="Zdobnov E.M."/>
            <person name="James P.J."/>
            <person name="Bagnall N.H."/>
            <person name="Kotze A.C."/>
            <person name="Gibbs R.A."/>
            <person name="Richards S."/>
            <person name="Batterham P."/>
            <person name="Gasser R.B."/>
        </authorList>
    </citation>
    <scope>NUCLEOTIDE SEQUENCE [LARGE SCALE GENOMIC DNA]</scope>
    <source>
        <strain evidence="2 3">LS</strain>
        <tissue evidence="2">Full body</tissue>
    </source>
</reference>
<evidence type="ECO:0000313" key="2">
    <source>
        <dbReference type="EMBL" id="KNC34152.1"/>
    </source>
</evidence>
<gene>
    <name evidence="2" type="ORF">FF38_03362</name>
</gene>
<keyword evidence="3" id="KW-1185">Reference proteome</keyword>
<sequence>MGGFDYLLDSTSSTCYEFPRRSIPPIENFPSSPSRLDDMSDDAMDLTDEDEEQQSTASYYGLTEIPDECEDLSKLEDLGSRRFNLDFQSNSITEVPFYVYEIKKLQYLNLRGNEIAYLSPMIKSLTNLKELN</sequence>
<comment type="caution">
    <text evidence="2">The sequence shown here is derived from an EMBL/GenBank/DDBJ whole genome shotgun (WGS) entry which is preliminary data.</text>
</comment>
<dbReference type="PROSITE" id="PS51450">
    <property type="entry name" value="LRR"/>
    <property type="match status" value="1"/>
</dbReference>
<dbReference type="Gene3D" id="3.80.10.10">
    <property type="entry name" value="Ribonuclease Inhibitor"/>
    <property type="match status" value="1"/>
</dbReference>
<evidence type="ECO:0000313" key="3">
    <source>
        <dbReference type="Proteomes" id="UP000037069"/>
    </source>
</evidence>
<dbReference type="AlphaFoldDB" id="A0A0L0CPP3"/>
<dbReference type="InterPro" id="IPR001611">
    <property type="entry name" value="Leu-rich_rpt"/>
</dbReference>
<accession>A0A0L0CPP3</accession>
<feature type="region of interest" description="Disordered" evidence="1">
    <location>
        <begin position="19"/>
        <end position="56"/>
    </location>
</feature>
<feature type="compositionally biased region" description="Acidic residues" evidence="1">
    <location>
        <begin position="39"/>
        <end position="53"/>
    </location>
</feature>
<evidence type="ECO:0000256" key="1">
    <source>
        <dbReference type="SAM" id="MobiDB-lite"/>
    </source>
</evidence>
<dbReference type="EMBL" id="JRES01000095">
    <property type="protein sequence ID" value="KNC34152.1"/>
    <property type="molecule type" value="Genomic_DNA"/>
</dbReference>
<feature type="non-terminal residue" evidence="2">
    <location>
        <position position="132"/>
    </location>
</feature>
<organism evidence="2 3">
    <name type="scientific">Lucilia cuprina</name>
    <name type="common">Green bottle fly</name>
    <name type="synonym">Australian sheep blowfly</name>
    <dbReference type="NCBI Taxonomy" id="7375"/>
    <lineage>
        <taxon>Eukaryota</taxon>
        <taxon>Metazoa</taxon>
        <taxon>Ecdysozoa</taxon>
        <taxon>Arthropoda</taxon>
        <taxon>Hexapoda</taxon>
        <taxon>Insecta</taxon>
        <taxon>Pterygota</taxon>
        <taxon>Neoptera</taxon>
        <taxon>Endopterygota</taxon>
        <taxon>Diptera</taxon>
        <taxon>Brachycera</taxon>
        <taxon>Muscomorpha</taxon>
        <taxon>Oestroidea</taxon>
        <taxon>Calliphoridae</taxon>
        <taxon>Luciliinae</taxon>
        <taxon>Lucilia</taxon>
    </lineage>
</organism>
<name>A0A0L0CPP3_LUCCU</name>
<protein>
    <submittedName>
        <fullName evidence="2">Uncharacterized protein</fullName>
    </submittedName>
</protein>
<proteinExistence type="predicted"/>